<dbReference type="InterPro" id="IPR056884">
    <property type="entry name" value="NPHP3-like_N"/>
</dbReference>
<dbReference type="PROSITE" id="PS50297">
    <property type="entry name" value="ANK_REP_REGION"/>
    <property type="match status" value="1"/>
</dbReference>
<dbReference type="OrthoDB" id="7464126at2759"/>
<dbReference type="PANTHER" id="PTHR10039:SF16">
    <property type="entry name" value="GPI INOSITOL-DEACYLASE"/>
    <property type="match status" value="1"/>
</dbReference>
<dbReference type="AlphaFoldDB" id="M2Q9B5"/>
<feature type="compositionally biased region" description="Polar residues" evidence="3">
    <location>
        <begin position="26"/>
        <end position="37"/>
    </location>
</feature>
<dbReference type="InterPro" id="IPR027417">
    <property type="entry name" value="P-loop_NTPase"/>
</dbReference>
<dbReference type="PROSITE" id="PS50088">
    <property type="entry name" value="ANK_REPEAT"/>
    <property type="match status" value="2"/>
</dbReference>
<keyword evidence="2" id="KW-0040">ANK repeat</keyword>
<dbReference type="Gene3D" id="1.25.40.20">
    <property type="entry name" value="Ankyrin repeat-containing domain"/>
    <property type="match status" value="1"/>
</dbReference>
<dbReference type="STRING" id="914234.M2Q9B5"/>
<dbReference type="Pfam" id="PF24883">
    <property type="entry name" value="NPHP3_N"/>
    <property type="match status" value="1"/>
</dbReference>
<feature type="domain" description="Nephrocystin 3-like N-terminal" evidence="5">
    <location>
        <begin position="465"/>
        <end position="634"/>
    </location>
</feature>
<dbReference type="SUPFAM" id="SSF48403">
    <property type="entry name" value="Ankyrin repeat"/>
    <property type="match status" value="1"/>
</dbReference>
<dbReference type="Pfam" id="PF22939">
    <property type="entry name" value="WHD_GPIID"/>
    <property type="match status" value="1"/>
</dbReference>
<feature type="compositionally biased region" description="Polar residues" evidence="3">
    <location>
        <begin position="103"/>
        <end position="112"/>
    </location>
</feature>
<dbReference type="SUPFAM" id="SSF52540">
    <property type="entry name" value="P-loop containing nucleoside triphosphate hydrolases"/>
    <property type="match status" value="1"/>
</dbReference>
<dbReference type="InterPro" id="IPR054471">
    <property type="entry name" value="GPIID_WHD"/>
</dbReference>
<dbReference type="Proteomes" id="UP000016930">
    <property type="component" value="Unassembled WGS sequence"/>
</dbReference>
<accession>M2Q9B5</accession>
<feature type="repeat" description="ANK" evidence="2">
    <location>
        <begin position="942"/>
        <end position="971"/>
    </location>
</feature>
<feature type="domain" description="GPI inositol-deacylase winged helix" evidence="4">
    <location>
        <begin position="717"/>
        <end position="798"/>
    </location>
</feature>
<feature type="compositionally biased region" description="Polar residues" evidence="3">
    <location>
        <begin position="49"/>
        <end position="84"/>
    </location>
</feature>
<dbReference type="PANTHER" id="PTHR10039">
    <property type="entry name" value="AMELOGENIN"/>
    <property type="match status" value="1"/>
</dbReference>
<feature type="repeat" description="ANK" evidence="2">
    <location>
        <begin position="972"/>
        <end position="1004"/>
    </location>
</feature>
<dbReference type="Pfam" id="PF12796">
    <property type="entry name" value="Ank_2"/>
    <property type="match status" value="1"/>
</dbReference>
<dbReference type="InterPro" id="IPR036770">
    <property type="entry name" value="Ankyrin_rpt-contain_sf"/>
</dbReference>
<keyword evidence="7" id="KW-1185">Reference proteome</keyword>
<dbReference type="HOGENOM" id="CLU_011469_0_0_1"/>
<evidence type="ECO:0000256" key="2">
    <source>
        <dbReference type="PROSITE-ProRule" id="PRU00023"/>
    </source>
</evidence>
<evidence type="ECO:0000313" key="6">
    <source>
        <dbReference type="EMBL" id="EMD33438.1"/>
    </source>
</evidence>
<dbReference type="InterPro" id="IPR002110">
    <property type="entry name" value="Ankyrin_rpt"/>
</dbReference>
<evidence type="ECO:0000313" key="7">
    <source>
        <dbReference type="Proteomes" id="UP000016930"/>
    </source>
</evidence>
<evidence type="ECO:0000256" key="1">
    <source>
        <dbReference type="ARBA" id="ARBA00022737"/>
    </source>
</evidence>
<feature type="region of interest" description="Disordered" evidence="3">
    <location>
        <begin position="1"/>
        <end position="125"/>
    </location>
</feature>
<protein>
    <submittedName>
        <fullName evidence="6">Uncharacterized protein</fullName>
    </submittedName>
</protein>
<gene>
    <name evidence="6" type="ORF">CERSUDRAFT_98545</name>
</gene>
<dbReference type="Gene3D" id="3.40.50.300">
    <property type="entry name" value="P-loop containing nucleotide triphosphate hydrolases"/>
    <property type="match status" value="1"/>
</dbReference>
<sequence length="1021" mass="112747">MSLRLTFSDKVRRKIRTGREIPYSSDAGSQAYVQHSASPVPPSQDVELSPQTEQTTSSIPTAAFSPAQTIGTLPEQDGSSSNAQTHDHTATPPVTAPAISRAVGQTSASPSHTSHRADLPEQQVERRTRSFVPPPGLSASALPVNLASLWKDALGGYTKQTGTDLDADPLTIRLSGHKSVEDIMAIVEEHTQAFNEFRAGGAKAQLLQTLNPIVTAVLALEPSETLGGGVGVVKNSSVTSKRQSLTTIGQIFHPAKATVGAIVALLKATKDVSWSYDSLVDLLSCISKFLDSLSVYMRMSLTMPMKEIFIKTLANVISILALATKEVDQGRLKNYVRTLLGDTHVEDALKQLARMGAAETQMIGVESLWLTYSLTVDLNELMHGKEGSMEHIREALESFRSSTGESGVYINALSSLILWGITSATDQAMKKIKYDGGVQKHQDWLAPPDPSINHNLALRFYSERTCAWFIDGQVMGEWRTTSSLLWIHGIPGSGKTILCTAIIENIRWLCLIQQKSILAYFYCDFQDAMKQSARGLLSHVLIRFSAESNDCSKLLSDLWSLHRSGSQQPSEHELRQCLKRMIELLADHCIYIIIDALDECPNSSVNSQRGGVLAFIREIVEWRFQNVHICVTSRHEQDIKEAMEALSPRSISLHTESGQTDEISSYLDSVMDSDPALQEPEMLWIAVKRKQISEEANGMYVIFNSLDTPDWEYTHRLFECLAVCARPLRVEELADVLAVDFDTGPIPRFSTDRRPLDPKGNILSSCSSMIVIDSQTETVQFAHLSVKEYLVSECLASDVEGNVKRFHIVKEHAHTTLAKVCLAIMLQLDNTSISNHSATCHVAPVSPLSAYAAEHFIGHAKVTNVETDIQEAMEWAFDPRKPHYEAWSYLHNSAVGEWNHSKHLPQRSPLYCVALHSFYKTTEYLLATCAYAVDTVDGFYGTALQATSYRGHLEVVRLLIEHDADVRTEGGYYGTALQAASCRGHLEIVRLLIEHGADVRTEGGHYGTALQAASYGEHLEI</sequence>
<feature type="non-terminal residue" evidence="6">
    <location>
        <position position="1021"/>
    </location>
</feature>
<keyword evidence="1" id="KW-0677">Repeat</keyword>
<evidence type="ECO:0000259" key="5">
    <source>
        <dbReference type="Pfam" id="PF24883"/>
    </source>
</evidence>
<reference evidence="6 7" key="1">
    <citation type="journal article" date="2012" name="Proc. Natl. Acad. Sci. U.S.A.">
        <title>Comparative genomics of Ceriporiopsis subvermispora and Phanerochaete chrysosporium provide insight into selective ligninolysis.</title>
        <authorList>
            <person name="Fernandez-Fueyo E."/>
            <person name="Ruiz-Duenas F.J."/>
            <person name="Ferreira P."/>
            <person name="Floudas D."/>
            <person name="Hibbett D.S."/>
            <person name="Canessa P."/>
            <person name="Larrondo L.F."/>
            <person name="James T.Y."/>
            <person name="Seelenfreund D."/>
            <person name="Lobos S."/>
            <person name="Polanco R."/>
            <person name="Tello M."/>
            <person name="Honda Y."/>
            <person name="Watanabe T."/>
            <person name="Watanabe T."/>
            <person name="Ryu J.S."/>
            <person name="Kubicek C.P."/>
            <person name="Schmoll M."/>
            <person name="Gaskell J."/>
            <person name="Hammel K.E."/>
            <person name="St John F.J."/>
            <person name="Vanden Wymelenberg A."/>
            <person name="Sabat G."/>
            <person name="Splinter BonDurant S."/>
            <person name="Syed K."/>
            <person name="Yadav J.S."/>
            <person name="Doddapaneni H."/>
            <person name="Subramanian V."/>
            <person name="Lavin J.L."/>
            <person name="Oguiza J.A."/>
            <person name="Perez G."/>
            <person name="Pisabarro A.G."/>
            <person name="Ramirez L."/>
            <person name="Santoyo F."/>
            <person name="Master E."/>
            <person name="Coutinho P.M."/>
            <person name="Henrissat B."/>
            <person name="Lombard V."/>
            <person name="Magnuson J.K."/>
            <person name="Kuees U."/>
            <person name="Hori C."/>
            <person name="Igarashi K."/>
            <person name="Samejima M."/>
            <person name="Held B.W."/>
            <person name="Barry K.W."/>
            <person name="LaButti K.M."/>
            <person name="Lapidus A."/>
            <person name="Lindquist E.A."/>
            <person name="Lucas S.M."/>
            <person name="Riley R."/>
            <person name="Salamov A.A."/>
            <person name="Hoffmeister D."/>
            <person name="Schwenk D."/>
            <person name="Hadar Y."/>
            <person name="Yarden O."/>
            <person name="de Vries R.P."/>
            <person name="Wiebenga A."/>
            <person name="Stenlid J."/>
            <person name="Eastwood D."/>
            <person name="Grigoriev I.V."/>
            <person name="Berka R.M."/>
            <person name="Blanchette R.A."/>
            <person name="Kersten P."/>
            <person name="Martinez A.T."/>
            <person name="Vicuna R."/>
            <person name="Cullen D."/>
        </authorList>
    </citation>
    <scope>NUCLEOTIDE SEQUENCE [LARGE SCALE GENOMIC DNA]</scope>
    <source>
        <strain evidence="6 7">B</strain>
    </source>
</reference>
<evidence type="ECO:0000259" key="4">
    <source>
        <dbReference type="Pfam" id="PF22939"/>
    </source>
</evidence>
<organism evidence="6 7">
    <name type="scientific">Ceriporiopsis subvermispora (strain B)</name>
    <name type="common">White-rot fungus</name>
    <name type="synonym">Gelatoporia subvermispora</name>
    <dbReference type="NCBI Taxonomy" id="914234"/>
    <lineage>
        <taxon>Eukaryota</taxon>
        <taxon>Fungi</taxon>
        <taxon>Dikarya</taxon>
        <taxon>Basidiomycota</taxon>
        <taxon>Agaricomycotina</taxon>
        <taxon>Agaricomycetes</taxon>
        <taxon>Polyporales</taxon>
        <taxon>Gelatoporiaceae</taxon>
        <taxon>Gelatoporia</taxon>
    </lineage>
</organism>
<dbReference type="EMBL" id="KB445806">
    <property type="protein sequence ID" value="EMD33438.1"/>
    <property type="molecule type" value="Genomic_DNA"/>
</dbReference>
<evidence type="ECO:0000256" key="3">
    <source>
        <dbReference type="SAM" id="MobiDB-lite"/>
    </source>
</evidence>
<proteinExistence type="predicted"/>
<feature type="compositionally biased region" description="Basic and acidic residues" evidence="3">
    <location>
        <begin position="115"/>
        <end position="125"/>
    </location>
</feature>
<name>M2Q9B5_CERS8</name>
<dbReference type="SMART" id="SM00248">
    <property type="entry name" value="ANK"/>
    <property type="match status" value="3"/>
</dbReference>